<protein>
    <submittedName>
        <fullName evidence="2">HPr family phosphocarrier protein</fullName>
    </submittedName>
</protein>
<dbReference type="PROSITE" id="PS51350">
    <property type="entry name" value="PTS_HPR_DOM"/>
    <property type="match status" value="1"/>
</dbReference>
<sequence length="80" mass="8772">MSSFYVNLPTLEDVKAFSRLANQIECEIDVCTGRYVVNAKSIMGLFSIDREGPVKVEFHGSDSQCDAFRQGLGALVTQPA</sequence>
<dbReference type="InterPro" id="IPR000032">
    <property type="entry name" value="HPr-like"/>
</dbReference>
<organism evidence="2 3">
    <name type="scientific">Candidatus Flavonifractor merdigallinarum</name>
    <dbReference type="NCBI Taxonomy" id="2838589"/>
    <lineage>
        <taxon>Bacteria</taxon>
        <taxon>Bacillati</taxon>
        <taxon>Bacillota</taxon>
        <taxon>Clostridia</taxon>
        <taxon>Eubacteriales</taxon>
        <taxon>Oscillospiraceae</taxon>
        <taxon>Flavonifractor</taxon>
    </lineage>
</organism>
<dbReference type="Gene3D" id="3.30.1340.10">
    <property type="entry name" value="HPr-like"/>
    <property type="match status" value="1"/>
</dbReference>
<comment type="caution">
    <text evidence="2">The sequence shown here is derived from an EMBL/GenBank/DDBJ whole genome shotgun (WGS) entry which is preliminary data.</text>
</comment>
<reference evidence="2" key="1">
    <citation type="journal article" date="2021" name="PeerJ">
        <title>Extensive microbial diversity within the chicken gut microbiome revealed by metagenomics and culture.</title>
        <authorList>
            <person name="Gilroy R."/>
            <person name="Ravi A."/>
            <person name="Getino M."/>
            <person name="Pursley I."/>
            <person name="Horton D.L."/>
            <person name="Alikhan N.F."/>
            <person name="Baker D."/>
            <person name="Gharbi K."/>
            <person name="Hall N."/>
            <person name="Watson M."/>
            <person name="Adriaenssens E.M."/>
            <person name="Foster-Nyarko E."/>
            <person name="Jarju S."/>
            <person name="Secka A."/>
            <person name="Antonio M."/>
            <person name="Oren A."/>
            <person name="Chaudhuri R.R."/>
            <person name="La Ragione R."/>
            <person name="Hildebrand F."/>
            <person name="Pallen M.J."/>
        </authorList>
    </citation>
    <scope>NUCLEOTIDE SEQUENCE</scope>
    <source>
        <strain evidence="2">ChiBcec16_6824</strain>
    </source>
</reference>
<dbReference type="SUPFAM" id="SSF55594">
    <property type="entry name" value="HPr-like"/>
    <property type="match status" value="1"/>
</dbReference>
<gene>
    <name evidence="2" type="ORF">H9841_02570</name>
</gene>
<dbReference type="Pfam" id="PF00381">
    <property type="entry name" value="PTS-HPr"/>
    <property type="match status" value="1"/>
</dbReference>
<dbReference type="InterPro" id="IPR035895">
    <property type="entry name" value="HPr-like_sf"/>
</dbReference>
<feature type="domain" description="HPr" evidence="1">
    <location>
        <begin position="1"/>
        <end position="80"/>
    </location>
</feature>
<name>A0A9D1Y715_9FIRM</name>
<dbReference type="EMBL" id="DXDX01000051">
    <property type="protein sequence ID" value="HIY20769.1"/>
    <property type="molecule type" value="Genomic_DNA"/>
</dbReference>
<accession>A0A9D1Y715</accession>
<evidence type="ECO:0000259" key="1">
    <source>
        <dbReference type="PROSITE" id="PS51350"/>
    </source>
</evidence>
<dbReference type="Proteomes" id="UP000823868">
    <property type="component" value="Unassembled WGS sequence"/>
</dbReference>
<reference evidence="2" key="2">
    <citation type="submission" date="2021-04" db="EMBL/GenBank/DDBJ databases">
        <authorList>
            <person name="Gilroy R."/>
        </authorList>
    </citation>
    <scope>NUCLEOTIDE SEQUENCE</scope>
    <source>
        <strain evidence="2">ChiBcec16_6824</strain>
    </source>
</reference>
<evidence type="ECO:0000313" key="2">
    <source>
        <dbReference type="EMBL" id="HIY20769.1"/>
    </source>
</evidence>
<proteinExistence type="predicted"/>
<dbReference type="AlphaFoldDB" id="A0A9D1Y715"/>
<evidence type="ECO:0000313" key="3">
    <source>
        <dbReference type="Proteomes" id="UP000823868"/>
    </source>
</evidence>